<evidence type="ECO:0000256" key="4">
    <source>
        <dbReference type="PROSITE-ProRule" id="PRU00175"/>
    </source>
</evidence>
<dbReference type="STRING" id="451379.A0A158R6A5"/>
<evidence type="ECO:0000259" key="6">
    <source>
        <dbReference type="PROSITE" id="PS50089"/>
    </source>
</evidence>
<accession>A0A158R6A5</accession>
<dbReference type="Proteomes" id="UP000046393">
    <property type="component" value="Unplaced"/>
</dbReference>
<evidence type="ECO:0000313" key="8">
    <source>
        <dbReference type="WBParaSite" id="SMUV_0001054001-mRNA-1"/>
    </source>
</evidence>
<evidence type="ECO:0000256" key="5">
    <source>
        <dbReference type="SAM" id="Coils"/>
    </source>
</evidence>
<keyword evidence="3" id="KW-0862">Zinc</keyword>
<dbReference type="AlphaFoldDB" id="A0A158R6A5"/>
<dbReference type="InterPro" id="IPR017907">
    <property type="entry name" value="Znf_RING_CS"/>
</dbReference>
<evidence type="ECO:0000256" key="2">
    <source>
        <dbReference type="ARBA" id="ARBA00022771"/>
    </source>
</evidence>
<evidence type="ECO:0000256" key="1">
    <source>
        <dbReference type="ARBA" id="ARBA00022723"/>
    </source>
</evidence>
<dbReference type="GO" id="GO:0008270">
    <property type="term" value="F:zinc ion binding"/>
    <property type="evidence" value="ECO:0007669"/>
    <property type="project" value="UniProtKB-KW"/>
</dbReference>
<keyword evidence="2 4" id="KW-0863">Zinc-finger</keyword>
<feature type="domain" description="RING-type" evidence="6">
    <location>
        <begin position="35"/>
        <end position="84"/>
    </location>
</feature>
<dbReference type="InterPro" id="IPR001841">
    <property type="entry name" value="Znf_RING"/>
</dbReference>
<dbReference type="SUPFAM" id="SSF57850">
    <property type="entry name" value="RING/U-box"/>
    <property type="match status" value="1"/>
</dbReference>
<protein>
    <submittedName>
        <fullName evidence="8">RING-type domain-containing protein</fullName>
    </submittedName>
</protein>
<evidence type="ECO:0000313" key="7">
    <source>
        <dbReference type="Proteomes" id="UP000046393"/>
    </source>
</evidence>
<keyword evidence="1" id="KW-0479">Metal-binding</keyword>
<dbReference type="PROSITE" id="PS00518">
    <property type="entry name" value="ZF_RING_1"/>
    <property type="match status" value="1"/>
</dbReference>
<organism evidence="7 8">
    <name type="scientific">Syphacia muris</name>
    <dbReference type="NCBI Taxonomy" id="451379"/>
    <lineage>
        <taxon>Eukaryota</taxon>
        <taxon>Metazoa</taxon>
        <taxon>Ecdysozoa</taxon>
        <taxon>Nematoda</taxon>
        <taxon>Chromadorea</taxon>
        <taxon>Rhabditida</taxon>
        <taxon>Spirurina</taxon>
        <taxon>Oxyuridomorpha</taxon>
        <taxon>Oxyuroidea</taxon>
        <taxon>Oxyuridae</taxon>
        <taxon>Syphacia</taxon>
    </lineage>
</organism>
<dbReference type="InterPro" id="IPR027370">
    <property type="entry name" value="Znf-RING_euk"/>
</dbReference>
<evidence type="ECO:0000256" key="3">
    <source>
        <dbReference type="ARBA" id="ARBA00022833"/>
    </source>
</evidence>
<proteinExistence type="predicted"/>
<dbReference type="PANTHER" id="PTHR22791:SF34">
    <property type="entry name" value="RING-TYPE DOMAIN-CONTAINING PROTEIN"/>
    <property type="match status" value="1"/>
</dbReference>
<dbReference type="PROSITE" id="PS50089">
    <property type="entry name" value="ZF_RING_2"/>
    <property type="match status" value="1"/>
</dbReference>
<keyword evidence="7" id="KW-1185">Reference proteome</keyword>
<dbReference type="GO" id="GO:0061630">
    <property type="term" value="F:ubiquitin protein ligase activity"/>
    <property type="evidence" value="ECO:0007669"/>
    <property type="project" value="TreeGrafter"/>
</dbReference>
<feature type="coiled-coil region" evidence="5">
    <location>
        <begin position="200"/>
        <end position="227"/>
    </location>
</feature>
<dbReference type="Gene3D" id="3.30.40.10">
    <property type="entry name" value="Zinc/RING finger domain, C3HC4 (zinc finger)"/>
    <property type="match status" value="1"/>
</dbReference>
<reference evidence="8" key="1">
    <citation type="submission" date="2016-04" db="UniProtKB">
        <authorList>
            <consortium name="WormBaseParasite"/>
        </authorList>
    </citation>
    <scope>IDENTIFICATION</scope>
</reference>
<sequence length="577" mass="65925">MEQTLDSVLDENASRKSFSQTLASFLSDGDDMICCEVCFEPFHLTERPPKQLPCGHNFCEQCLFSLCCHQQYYFLDSINCPTCRKEFNSSTAFNAPTNQELCKKLETMQQSANVTVIHVPDANNTLLSAKSAVVSTLTRLRGTLRRSVRQCAWCSKKISGKNCRKLARYCLKCSAKDDCLRISCLECCVNKHNGHQLATFDELEYNHQKLINDLKEIQRETQDACKKIDLHLKELKNDSLMKVNCVTLGTAKQKLLSEFEKELDFSLTVLENPETTPLPPSVLMKIRRRQMHNSAKIFKMLSFIEKCRDSINERGRRHLRLKTASVEAARSKLSSRQSRATLYNGNDSFVDSIGAVMAIVNNDEHSSVIDEAVKAISRKTATNDEKQNALIKCARQLQLLLVENMPVHSLLLFGDAFLNIFYQLSRLVSKYPAKKDSFTRKEVWKTIQMAYTDLLKCASKHWPSQHPDRVDLVDDLAFLCSLYSDVCDHATITICMIEAARARAASDKLSDDEKENQEIRLKLIDEHLLECRRIQKLQELCTTKSKGRFSLLKIWWKRLSKCFKKKFSRAGRIAPGC</sequence>
<dbReference type="WBParaSite" id="SMUV_0001054001-mRNA-1">
    <property type="protein sequence ID" value="SMUV_0001054001-mRNA-1"/>
    <property type="gene ID" value="SMUV_0001054001"/>
</dbReference>
<dbReference type="InterPro" id="IPR013083">
    <property type="entry name" value="Znf_RING/FYVE/PHD"/>
</dbReference>
<dbReference type="PANTHER" id="PTHR22791">
    <property type="entry name" value="RING-TYPE DOMAIN-CONTAINING PROTEIN"/>
    <property type="match status" value="1"/>
</dbReference>
<dbReference type="GO" id="GO:0016567">
    <property type="term" value="P:protein ubiquitination"/>
    <property type="evidence" value="ECO:0007669"/>
    <property type="project" value="TreeGrafter"/>
</dbReference>
<dbReference type="InterPro" id="IPR051435">
    <property type="entry name" value="RING_finger_E3_ubiq-ligases"/>
</dbReference>
<dbReference type="Pfam" id="PF13445">
    <property type="entry name" value="zf-RING_UBOX"/>
    <property type="match status" value="1"/>
</dbReference>
<keyword evidence="5" id="KW-0175">Coiled coil</keyword>
<dbReference type="SMART" id="SM00184">
    <property type="entry name" value="RING"/>
    <property type="match status" value="1"/>
</dbReference>
<name>A0A158R6A5_9BILA</name>